<reference evidence="1" key="1">
    <citation type="journal article" date="2014" name="Front. Microbiol.">
        <title>High frequency of phylogenetically diverse reductive dehalogenase-homologous genes in deep subseafloor sedimentary metagenomes.</title>
        <authorList>
            <person name="Kawai M."/>
            <person name="Futagami T."/>
            <person name="Toyoda A."/>
            <person name="Takaki Y."/>
            <person name="Nishi S."/>
            <person name="Hori S."/>
            <person name="Arai W."/>
            <person name="Tsubouchi T."/>
            <person name="Morono Y."/>
            <person name="Uchiyama I."/>
            <person name="Ito T."/>
            <person name="Fujiyama A."/>
            <person name="Inagaki F."/>
            <person name="Takami H."/>
        </authorList>
    </citation>
    <scope>NUCLEOTIDE SEQUENCE</scope>
    <source>
        <strain evidence="1">Expedition CK06-06</strain>
    </source>
</reference>
<protein>
    <submittedName>
        <fullName evidence="1">Uncharacterized protein</fullName>
    </submittedName>
</protein>
<dbReference type="EMBL" id="BARV01012215">
    <property type="protein sequence ID" value="GAI02566.1"/>
    <property type="molecule type" value="Genomic_DNA"/>
</dbReference>
<comment type="caution">
    <text evidence="1">The sequence shown here is derived from an EMBL/GenBank/DDBJ whole genome shotgun (WGS) entry which is preliminary data.</text>
</comment>
<organism evidence="1">
    <name type="scientific">marine sediment metagenome</name>
    <dbReference type="NCBI Taxonomy" id="412755"/>
    <lineage>
        <taxon>unclassified sequences</taxon>
        <taxon>metagenomes</taxon>
        <taxon>ecological metagenomes</taxon>
    </lineage>
</organism>
<evidence type="ECO:0000313" key="1">
    <source>
        <dbReference type="EMBL" id="GAI02566.1"/>
    </source>
</evidence>
<accession>X1L9P6</accession>
<dbReference type="AlphaFoldDB" id="X1L9P6"/>
<proteinExistence type="predicted"/>
<name>X1L9P6_9ZZZZ</name>
<gene>
    <name evidence="1" type="ORF">S06H3_22738</name>
</gene>
<sequence>MPLIDSLIAIIIPAKIIEDTKASGAKEVVLLLEISHKERFPTEYQAIDDLKKSA</sequence>